<evidence type="ECO:0000256" key="1">
    <source>
        <dbReference type="ARBA" id="ARBA00022691"/>
    </source>
</evidence>
<protein>
    <recommendedName>
        <fullName evidence="5">Radical SAM core domain-containing protein</fullName>
    </recommendedName>
</protein>
<gene>
    <name evidence="6" type="ORF">S12H4_44330</name>
</gene>
<keyword evidence="2" id="KW-0479">Metal-binding</keyword>
<dbReference type="InterPro" id="IPR013785">
    <property type="entry name" value="Aldolase_TIM"/>
</dbReference>
<evidence type="ECO:0000259" key="5">
    <source>
        <dbReference type="Pfam" id="PF04055"/>
    </source>
</evidence>
<evidence type="ECO:0000256" key="3">
    <source>
        <dbReference type="ARBA" id="ARBA00023004"/>
    </source>
</evidence>
<dbReference type="InterPro" id="IPR007197">
    <property type="entry name" value="rSAM"/>
</dbReference>
<dbReference type="CDD" id="cd01335">
    <property type="entry name" value="Radical_SAM"/>
    <property type="match status" value="1"/>
</dbReference>
<dbReference type="EMBL" id="BARW01027305">
    <property type="protein sequence ID" value="GAJ14688.1"/>
    <property type="molecule type" value="Genomic_DNA"/>
</dbReference>
<keyword evidence="4" id="KW-0411">Iron-sulfur</keyword>
<dbReference type="GO" id="GO:0051536">
    <property type="term" value="F:iron-sulfur cluster binding"/>
    <property type="evidence" value="ECO:0007669"/>
    <property type="project" value="UniProtKB-KW"/>
</dbReference>
<dbReference type="SFLD" id="SFLDS00029">
    <property type="entry name" value="Radical_SAM"/>
    <property type="match status" value="1"/>
</dbReference>
<feature type="domain" description="Radical SAM core" evidence="5">
    <location>
        <begin position="7"/>
        <end position="119"/>
    </location>
</feature>
<accession>X1UAX5</accession>
<dbReference type="InterPro" id="IPR058240">
    <property type="entry name" value="rSAM_sf"/>
</dbReference>
<sequence length="237" mass="26741">MLEAAEIPTTVWCPNSCRYCYVPKGDAMRELHHELVGDLKAAKYIERLKDVYGDRLKVLGLWGAEPTLTMDLVKDRLPEILEAFPRLESINLSTSMIDYKPIVRFAKALPSTIKFGVQISLDGPGFITNVNRFDGASEIIPSNFIKLVKGLQGTEAKVDLHWKPTLTSENINEMVSEPSKVDEYINYFEAINDESSRINQSERLTLNKRYSPTLAVPGEYTSSDGKNFAEFIKIMKS</sequence>
<evidence type="ECO:0000256" key="2">
    <source>
        <dbReference type="ARBA" id="ARBA00022723"/>
    </source>
</evidence>
<organism evidence="6">
    <name type="scientific">marine sediment metagenome</name>
    <dbReference type="NCBI Taxonomy" id="412755"/>
    <lineage>
        <taxon>unclassified sequences</taxon>
        <taxon>metagenomes</taxon>
        <taxon>ecological metagenomes</taxon>
    </lineage>
</organism>
<dbReference type="GO" id="GO:0003824">
    <property type="term" value="F:catalytic activity"/>
    <property type="evidence" value="ECO:0007669"/>
    <property type="project" value="InterPro"/>
</dbReference>
<evidence type="ECO:0000313" key="6">
    <source>
        <dbReference type="EMBL" id="GAJ14688.1"/>
    </source>
</evidence>
<dbReference type="AlphaFoldDB" id="X1UAX5"/>
<reference evidence="6" key="1">
    <citation type="journal article" date="2014" name="Front. Microbiol.">
        <title>High frequency of phylogenetically diverse reductive dehalogenase-homologous genes in deep subseafloor sedimentary metagenomes.</title>
        <authorList>
            <person name="Kawai M."/>
            <person name="Futagami T."/>
            <person name="Toyoda A."/>
            <person name="Takaki Y."/>
            <person name="Nishi S."/>
            <person name="Hori S."/>
            <person name="Arai W."/>
            <person name="Tsubouchi T."/>
            <person name="Morono Y."/>
            <person name="Uchiyama I."/>
            <person name="Ito T."/>
            <person name="Fujiyama A."/>
            <person name="Inagaki F."/>
            <person name="Takami H."/>
        </authorList>
    </citation>
    <scope>NUCLEOTIDE SEQUENCE</scope>
    <source>
        <strain evidence="6">Expedition CK06-06</strain>
    </source>
</reference>
<name>X1UAX5_9ZZZZ</name>
<comment type="caution">
    <text evidence="6">The sequence shown here is derived from an EMBL/GenBank/DDBJ whole genome shotgun (WGS) entry which is preliminary data.</text>
</comment>
<proteinExistence type="predicted"/>
<dbReference type="Pfam" id="PF04055">
    <property type="entry name" value="Radical_SAM"/>
    <property type="match status" value="1"/>
</dbReference>
<dbReference type="SUPFAM" id="SSF102114">
    <property type="entry name" value="Radical SAM enzymes"/>
    <property type="match status" value="1"/>
</dbReference>
<dbReference type="Gene3D" id="3.20.20.70">
    <property type="entry name" value="Aldolase class I"/>
    <property type="match status" value="1"/>
</dbReference>
<keyword evidence="3" id="KW-0408">Iron</keyword>
<evidence type="ECO:0000256" key="4">
    <source>
        <dbReference type="ARBA" id="ARBA00023014"/>
    </source>
</evidence>
<dbReference type="GO" id="GO:0046872">
    <property type="term" value="F:metal ion binding"/>
    <property type="evidence" value="ECO:0007669"/>
    <property type="project" value="UniProtKB-KW"/>
</dbReference>
<feature type="non-terminal residue" evidence="6">
    <location>
        <position position="237"/>
    </location>
</feature>
<keyword evidence="1" id="KW-0949">S-adenosyl-L-methionine</keyword>